<dbReference type="InterPro" id="IPR026341">
    <property type="entry name" value="T9SS_type_B"/>
</dbReference>
<evidence type="ECO:0000313" key="1">
    <source>
        <dbReference type="EMBL" id="KKN22256.1"/>
    </source>
</evidence>
<sequence length="690" mass="76471">MKIVVLIIGVFCMGTYGLFAQITVDDSGYTVEELVRDVLINSNCAETSKYSSFTGKDQNINGIAYFEANGTDFPYQEGIILSTGRARDVRGPNIGIMDSGTENWPGDNDLIEITNTSNLYNASFIQFDFVPLTNSISFNFLFASEEYQENYQCIYSDVFAFILTDSNGISTNLAIVPGSNEAVRATTIRPGIDGQCAARNIDFFDKINGEDDPISFHGQTKSLIAESSVIPGETYTIKLVISDNQDSQVDSAVFLQAGSFALGYDLGEDRTVANGNPACNGERIPLDVTVEGVQDYRWYKDGSPITTWNGEPEVVLSESGTYRVDLVFSATCISEGGLEVEFIVPPEIDAIPENITACDLDGDGLEIFNLTANGLRMMGNQDTAIYEVTYFTSEADANAFVNPIEDTDSYLADATETIYARISSGKSCYEIASFQIQVQKLDFETSLETSYTLCLDAEGNILEPLPTLDTGLPSSEYRFTWYRETIAPENRIEEATGPSYAASAIGIYHIVLVNLNYGCEFSIATTVSVSQQPESFRVQFLSDLFTNNNVIEIAAEGNSDYLYAVDDQDFGVSNRFENLTSGEHTAYITDVYFCSVQSEEFLVVDFPRFFTPNGDGINDIWQIVGFPEIESSEIAIFDQYGSLLYQYTNDGGWDGTVNNIRMPANDYWFKISYVKDEVQKEFKSHFSLKR</sequence>
<dbReference type="NCBIfam" id="TIGR04131">
    <property type="entry name" value="Bac_Flav_CTERM"/>
    <property type="match status" value="1"/>
</dbReference>
<name>A0A0F9RAI5_9ZZZZ</name>
<evidence type="ECO:0008006" key="2">
    <source>
        <dbReference type="Google" id="ProtNLM"/>
    </source>
</evidence>
<protein>
    <recommendedName>
        <fullName evidence="2">Ig-like domain-containing protein</fullName>
    </recommendedName>
</protein>
<dbReference type="EMBL" id="LAZR01003078">
    <property type="protein sequence ID" value="KKN22256.1"/>
    <property type="molecule type" value="Genomic_DNA"/>
</dbReference>
<reference evidence="1" key="1">
    <citation type="journal article" date="2015" name="Nature">
        <title>Complex archaea that bridge the gap between prokaryotes and eukaryotes.</title>
        <authorList>
            <person name="Spang A."/>
            <person name="Saw J.H."/>
            <person name="Jorgensen S.L."/>
            <person name="Zaremba-Niedzwiedzka K."/>
            <person name="Martijn J."/>
            <person name="Lind A.E."/>
            <person name="van Eijk R."/>
            <person name="Schleper C."/>
            <person name="Guy L."/>
            <person name="Ettema T.J."/>
        </authorList>
    </citation>
    <scope>NUCLEOTIDE SEQUENCE</scope>
</reference>
<dbReference type="AlphaFoldDB" id="A0A0F9RAI5"/>
<proteinExistence type="predicted"/>
<accession>A0A0F9RAI5</accession>
<dbReference type="NCBIfam" id="NF038133">
    <property type="entry name" value="choice_anch_L"/>
    <property type="match status" value="1"/>
</dbReference>
<comment type="caution">
    <text evidence="1">The sequence shown here is derived from an EMBL/GenBank/DDBJ whole genome shotgun (WGS) entry which is preliminary data.</text>
</comment>
<dbReference type="Pfam" id="PF13585">
    <property type="entry name" value="CHU_C"/>
    <property type="match status" value="1"/>
</dbReference>
<organism evidence="1">
    <name type="scientific">marine sediment metagenome</name>
    <dbReference type="NCBI Taxonomy" id="412755"/>
    <lineage>
        <taxon>unclassified sequences</taxon>
        <taxon>metagenomes</taxon>
        <taxon>ecological metagenomes</taxon>
    </lineage>
</organism>
<dbReference type="InterPro" id="IPR049804">
    <property type="entry name" value="Choice_anch_L"/>
</dbReference>
<gene>
    <name evidence="1" type="ORF">LCGC14_0917100</name>
</gene>